<feature type="binding site" evidence="8">
    <location>
        <position position="186"/>
    </location>
    <ligand>
        <name>ATP</name>
        <dbReference type="ChEBI" id="CHEBI:30616"/>
    </ligand>
</feature>
<organism evidence="9 10">
    <name type="scientific">Marinobacterium iners DSM 11526</name>
    <dbReference type="NCBI Taxonomy" id="1122198"/>
    <lineage>
        <taxon>Bacteria</taxon>
        <taxon>Pseudomonadati</taxon>
        <taxon>Pseudomonadota</taxon>
        <taxon>Gammaproteobacteria</taxon>
        <taxon>Oceanospirillales</taxon>
        <taxon>Oceanospirillaceae</taxon>
        <taxon>Marinobacterium</taxon>
    </lineage>
</organism>
<dbReference type="InterPro" id="IPR003846">
    <property type="entry name" value="SelO"/>
</dbReference>
<keyword evidence="3 8" id="KW-0548">Nucleotidyltransferase</keyword>
<reference evidence="10" key="1">
    <citation type="submission" date="2016-10" db="EMBL/GenBank/DDBJ databases">
        <authorList>
            <person name="Varghese N."/>
            <person name="Submissions S."/>
        </authorList>
    </citation>
    <scope>NUCLEOTIDE SEQUENCE [LARGE SCALE GENOMIC DNA]</scope>
    <source>
        <strain evidence="10">DSM 11526</strain>
    </source>
</reference>
<dbReference type="HAMAP" id="MF_00692">
    <property type="entry name" value="SelO"/>
    <property type="match status" value="1"/>
</dbReference>
<dbReference type="STRING" id="1122198.SAMN02745729_102160"/>
<comment type="function">
    <text evidence="8">Nucleotidyltransferase involved in the post-translational modification of proteins. It can catalyze the addition of adenosine monophosphate (AMP) or uridine monophosphate (UMP) to a protein, resulting in modifications known as AMPylation and UMPylation.</text>
</comment>
<feature type="binding site" evidence="8">
    <location>
        <position position="95"/>
    </location>
    <ligand>
        <name>ATP</name>
        <dbReference type="ChEBI" id="CHEBI:30616"/>
    </ligand>
</feature>
<feature type="active site" description="Proton acceptor" evidence="8">
    <location>
        <position position="255"/>
    </location>
</feature>
<feature type="binding site" evidence="8">
    <location>
        <position position="93"/>
    </location>
    <ligand>
        <name>ATP</name>
        <dbReference type="ChEBI" id="CHEBI:30616"/>
    </ligand>
</feature>
<evidence type="ECO:0000256" key="1">
    <source>
        <dbReference type="ARBA" id="ARBA00009747"/>
    </source>
</evidence>
<keyword evidence="7 8" id="KW-0460">Magnesium</keyword>
<feature type="binding site" evidence="8">
    <location>
        <position position="129"/>
    </location>
    <ligand>
        <name>ATP</name>
        <dbReference type="ChEBI" id="CHEBI:30616"/>
    </ligand>
</feature>
<dbReference type="NCBIfam" id="NF000658">
    <property type="entry name" value="PRK00029.1"/>
    <property type="match status" value="1"/>
</dbReference>
<dbReference type="PANTHER" id="PTHR32057:SF14">
    <property type="entry name" value="PROTEIN ADENYLYLTRANSFERASE SELO, MITOCHONDRIAL"/>
    <property type="match status" value="1"/>
</dbReference>
<evidence type="ECO:0000256" key="4">
    <source>
        <dbReference type="ARBA" id="ARBA00022723"/>
    </source>
</evidence>
<feature type="binding site" evidence="8">
    <location>
        <position position="265"/>
    </location>
    <ligand>
        <name>ATP</name>
        <dbReference type="ChEBI" id="CHEBI:30616"/>
    </ligand>
</feature>
<comment type="similarity">
    <text evidence="1 8">Belongs to the SELO family.</text>
</comment>
<evidence type="ECO:0000313" key="9">
    <source>
        <dbReference type="EMBL" id="SEA26912.1"/>
    </source>
</evidence>
<dbReference type="Proteomes" id="UP000242469">
    <property type="component" value="Unassembled WGS sequence"/>
</dbReference>
<keyword evidence="8" id="KW-0464">Manganese</keyword>
<evidence type="ECO:0000256" key="2">
    <source>
        <dbReference type="ARBA" id="ARBA00022679"/>
    </source>
</evidence>
<feature type="binding site" evidence="8">
    <location>
        <position position="256"/>
    </location>
    <ligand>
        <name>Mg(2+)</name>
        <dbReference type="ChEBI" id="CHEBI:18420"/>
    </ligand>
</feature>
<accession>A0A1H3ZUE8</accession>
<dbReference type="EMBL" id="FNRJ01000002">
    <property type="protein sequence ID" value="SEA26912.1"/>
    <property type="molecule type" value="Genomic_DNA"/>
</dbReference>
<dbReference type="GO" id="GO:0000287">
    <property type="term" value="F:magnesium ion binding"/>
    <property type="evidence" value="ECO:0007669"/>
    <property type="project" value="UniProtKB-UniRule"/>
</dbReference>
<name>A0A1H3ZUE8_9GAMM</name>
<evidence type="ECO:0000256" key="5">
    <source>
        <dbReference type="ARBA" id="ARBA00022741"/>
    </source>
</evidence>
<dbReference type="EC" id="2.7.7.-" evidence="8"/>
<dbReference type="Pfam" id="PF02696">
    <property type="entry name" value="SelO"/>
    <property type="match status" value="1"/>
</dbReference>
<dbReference type="PANTHER" id="PTHR32057">
    <property type="entry name" value="PROTEIN ADENYLYLTRANSFERASE SELO, MITOCHONDRIAL"/>
    <property type="match status" value="1"/>
</dbReference>
<dbReference type="GO" id="GO:0030145">
    <property type="term" value="F:manganese ion binding"/>
    <property type="evidence" value="ECO:0007669"/>
    <property type="project" value="UniProtKB-UniRule"/>
</dbReference>
<protein>
    <recommendedName>
        <fullName evidence="8">Protein nucleotidyltransferase YdiU</fullName>
        <ecNumber evidence="8">2.7.7.-</ecNumber>
    </recommendedName>
    <alternativeName>
        <fullName evidence="8">Protein adenylyltransferase YdiU</fullName>
        <ecNumber evidence="8">2.7.7.108</ecNumber>
    </alternativeName>
    <alternativeName>
        <fullName evidence="8">Protein uridylyltransferase YdiU</fullName>
        <ecNumber evidence="8">2.7.7.-</ecNumber>
    </alternativeName>
</protein>
<keyword evidence="10" id="KW-1185">Reference proteome</keyword>
<comment type="catalytic activity">
    <reaction evidence="8">
        <text>L-tyrosyl-[protein] + ATP = O-(5'-adenylyl)-L-tyrosyl-[protein] + diphosphate</text>
        <dbReference type="Rhea" id="RHEA:54288"/>
        <dbReference type="Rhea" id="RHEA-COMP:10136"/>
        <dbReference type="Rhea" id="RHEA-COMP:13846"/>
        <dbReference type="ChEBI" id="CHEBI:30616"/>
        <dbReference type="ChEBI" id="CHEBI:33019"/>
        <dbReference type="ChEBI" id="CHEBI:46858"/>
        <dbReference type="ChEBI" id="CHEBI:83624"/>
        <dbReference type="EC" id="2.7.7.108"/>
    </reaction>
</comment>
<evidence type="ECO:0000256" key="8">
    <source>
        <dbReference type="HAMAP-Rule" id="MF_00692"/>
    </source>
</evidence>
<comment type="cofactor">
    <cofactor evidence="8">
        <name>Mg(2+)</name>
        <dbReference type="ChEBI" id="CHEBI:18420"/>
    </cofactor>
    <cofactor evidence="8">
        <name>Mn(2+)</name>
        <dbReference type="ChEBI" id="CHEBI:29035"/>
    </cofactor>
</comment>
<keyword evidence="5 8" id="KW-0547">Nucleotide-binding</keyword>
<feature type="binding site" evidence="8">
    <location>
        <position position="116"/>
    </location>
    <ligand>
        <name>ATP</name>
        <dbReference type="ChEBI" id="CHEBI:30616"/>
    </ligand>
</feature>
<dbReference type="EC" id="2.7.7.108" evidence="8"/>
<sequence length="491" mass="55618">MSHLQGLDGLVFDNSYARLPRHWFQPTRICPLKHAHLISFNPPVARQLGLDPCGVSPGLLAQVCGGEVDWPGTEPLAMKYTGHQFGSYNPDLGDGRGLLLGEVIGPEGQRLDLHLKGAGKTAFSRFGDGRAVLRSSIREYLASEAMCGLGIPTTRALCLLGSEEYTLRNGMEPCAMLLRVTSSHIRFGHFEYFYYSGQHDDLHRLAQYCIERYYPQLQSAEQPVAQMFAEVVRRSAELVALWQAYGFVHGVLNTDNMSIIGETFDYGPFTFMDHYEPDHVANKNDHAGRYAFSRQPSIVLWNLSALAQALLPLIEKSRLEAELDRFEELYEAAKLKRMRARLGLQAPRSDDADLIVRLEAIWTEQRMDHNRFLRHLCEWQPGDTSSTNSLLALARQEKAVADWLRQYEMRLEYEAASTPIRQAQMRSVNPRYILRNYMAEEVIREAHQGDYRPLNALLPLLRHPGDEHSEFSAYADAPPDWAAAIHLTCSS</sequence>
<comment type="catalytic activity">
    <reaction evidence="8">
        <text>L-seryl-[protein] + UTP = O-(5'-uridylyl)-L-seryl-[protein] + diphosphate</text>
        <dbReference type="Rhea" id="RHEA:64604"/>
        <dbReference type="Rhea" id="RHEA-COMP:9863"/>
        <dbReference type="Rhea" id="RHEA-COMP:16635"/>
        <dbReference type="ChEBI" id="CHEBI:29999"/>
        <dbReference type="ChEBI" id="CHEBI:33019"/>
        <dbReference type="ChEBI" id="CHEBI:46398"/>
        <dbReference type="ChEBI" id="CHEBI:156051"/>
    </reaction>
</comment>
<feature type="binding site" evidence="8">
    <location>
        <position position="179"/>
    </location>
    <ligand>
        <name>ATP</name>
        <dbReference type="ChEBI" id="CHEBI:30616"/>
    </ligand>
</feature>
<feature type="binding site" evidence="8">
    <location>
        <position position="96"/>
    </location>
    <ligand>
        <name>ATP</name>
        <dbReference type="ChEBI" id="CHEBI:30616"/>
    </ligand>
</feature>
<evidence type="ECO:0000313" key="10">
    <source>
        <dbReference type="Proteomes" id="UP000242469"/>
    </source>
</evidence>
<comment type="catalytic activity">
    <reaction evidence="8">
        <text>L-seryl-[protein] + ATP = 3-O-(5'-adenylyl)-L-seryl-[protein] + diphosphate</text>
        <dbReference type="Rhea" id="RHEA:58120"/>
        <dbReference type="Rhea" id="RHEA-COMP:9863"/>
        <dbReference type="Rhea" id="RHEA-COMP:15073"/>
        <dbReference type="ChEBI" id="CHEBI:29999"/>
        <dbReference type="ChEBI" id="CHEBI:30616"/>
        <dbReference type="ChEBI" id="CHEBI:33019"/>
        <dbReference type="ChEBI" id="CHEBI:142516"/>
        <dbReference type="EC" id="2.7.7.108"/>
    </reaction>
</comment>
<gene>
    <name evidence="8" type="primary">ydiU</name>
    <name evidence="8" type="synonym">selO</name>
    <name evidence="9" type="ORF">SAMN02745729_102160</name>
</gene>
<comment type="catalytic activity">
    <reaction evidence="8">
        <text>L-tyrosyl-[protein] + UTP = O-(5'-uridylyl)-L-tyrosyl-[protein] + diphosphate</text>
        <dbReference type="Rhea" id="RHEA:83887"/>
        <dbReference type="Rhea" id="RHEA-COMP:10136"/>
        <dbReference type="Rhea" id="RHEA-COMP:20238"/>
        <dbReference type="ChEBI" id="CHEBI:33019"/>
        <dbReference type="ChEBI" id="CHEBI:46398"/>
        <dbReference type="ChEBI" id="CHEBI:46858"/>
        <dbReference type="ChEBI" id="CHEBI:90602"/>
    </reaction>
</comment>
<dbReference type="GO" id="GO:0005524">
    <property type="term" value="F:ATP binding"/>
    <property type="evidence" value="ECO:0007669"/>
    <property type="project" value="UniProtKB-UniRule"/>
</dbReference>
<evidence type="ECO:0000256" key="3">
    <source>
        <dbReference type="ARBA" id="ARBA00022695"/>
    </source>
</evidence>
<keyword evidence="6 8" id="KW-0067">ATP-binding</keyword>
<feature type="binding site" evidence="8">
    <location>
        <position position="265"/>
    </location>
    <ligand>
        <name>Mg(2+)</name>
        <dbReference type="ChEBI" id="CHEBI:18420"/>
    </ligand>
</feature>
<evidence type="ECO:0000256" key="7">
    <source>
        <dbReference type="ARBA" id="ARBA00022842"/>
    </source>
</evidence>
<dbReference type="AlphaFoldDB" id="A0A1H3ZUE8"/>
<dbReference type="GO" id="GO:0070733">
    <property type="term" value="F:AMPylase activity"/>
    <property type="evidence" value="ECO:0007669"/>
    <property type="project" value="UniProtKB-EC"/>
</dbReference>
<proteinExistence type="inferred from homology"/>
<comment type="catalytic activity">
    <reaction evidence="8">
        <text>L-threonyl-[protein] + ATP = 3-O-(5'-adenylyl)-L-threonyl-[protein] + diphosphate</text>
        <dbReference type="Rhea" id="RHEA:54292"/>
        <dbReference type="Rhea" id="RHEA-COMP:11060"/>
        <dbReference type="Rhea" id="RHEA-COMP:13847"/>
        <dbReference type="ChEBI" id="CHEBI:30013"/>
        <dbReference type="ChEBI" id="CHEBI:30616"/>
        <dbReference type="ChEBI" id="CHEBI:33019"/>
        <dbReference type="ChEBI" id="CHEBI:138113"/>
        <dbReference type="EC" id="2.7.7.108"/>
    </reaction>
</comment>
<dbReference type="OrthoDB" id="9776281at2"/>
<comment type="catalytic activity">
    <reaction evidence="8">
        <text>L-histidyl-[protein] + UTP = N(tele)-(5'-uridylyl)-L-histidyl-[protein] + diphosphate</text>
        <dbReference type="Rhea" id="RHEA:83891"/>
        <dbReference type="Rhea" id="RHEA-COMP:9745"/>
        <dbReference type="Rhea" id="RHEA-COMP:20239"/>
        <dbReference type="ChEBI" id="CHEBI:29979"/>
        <dbReference type="ChEBI" id="CHEBI:33019"/>
        <dbReference type="ChEBI" id="CHEBI:46398"/>
        <dbReference type="ChEBI" id="CHEBI:233474"/>
    </reaction>
</comment>
<dbReference type="RefSeq" id="WP_091823346.1">
    <property type="nucleotide sequence ID" value="NZ_FNRJ01000002.1"/>
</dbReference>
<evidence type="ECO:0000256" key="6">
    <source>
        <dbReference type="ARBA" id="ARBA00022840"/>
    </source>
</evidence>
<keyword evidence="4 8" id="KW-0479">Metal-binding</keyword>
<keyword evidence="2 8" id="KW-0808">Transferase</keyword>
<feature type="binding site" evidence="8">
    <location>
        <position position="128"/>
    </location>
    <ligand>
        <name>ATP</name>
        <dbReference type="ChEBI" id="CHEBI:30616"/>
    </ligand>
</feature>